<dbReference type="Proteomes" id="UP001311232">
    <property type="component" value="Unassembled WGS sequence"/>
</dbReference>
<evidence type="ECO:0000313" key="5">
    <source>
        <dbReference type="EMBL" id="KAK5609742.1"/>
    </source>
</evidence>
<dbReference type="PANTHER" id="PTHR46652:SF3">
    <property type="entry name" value="LEUCINE-RICH REPEAT-CONTAINING PROTEIN 9"/>
    <property type="match status" value="1"/>
</dbReference>
<accession>A0AAV9RLM9</accession>
<dbReference type="InterPro" id="IPR032675">
    <property type="entry name" value="LRR_dom_sf"/>
</dbReference>
<dbReference type="SMART" id="SM00369">
    <property type="entry name" value="LRR_TYP"/>
    <property type="match status" value="11"/>
</dbReference>
<feature type="region of interest" description="Disordered" evidence="4">
    <location>
        <begin position="307"/>
        <end position="328"/>
    </location>
</feature>
<keyword evidence="6" id="KW-1185">Reference proteome</keyword>
<dbReference type="Gene3D" id="3.80.10.10">
    <property type="entry name" value="Ribonuclease Inhibitor"/>
    <property type="match status" value="8"/>
</dbReference>
<dbReference type="EMBL" id="JAHHUM010001736">
    <property type="protein sequence ID" value="KAK5609742.1"/>
    <property type="molecule type" value="Genomic_DNA"/>
</dbReference>
<evidence type="ECO:0000256" key="3">
    <source>
        <dbReference type="SAM" id="Coils"/>
    </source>
</evidence>
<dbReference type="InterPro" id="IPR003591">
    <property type="entry name" value="Leu-rich_rpt_typical-subtyp"/>
</dbReference>
<feature type="compositionally biased region" description="Polar residues" evidence="4">
    <location>
        <begin position="1187"/>
        <end position="1196"/>
    </location>
</feature>
<evidence type="ECO:0000256" key="1">
    <source>
        <dbReference type="ARBA" id="ARBA00022614"/>
    </source>
</evidence>
<organism evidence="5 6">
    <name type="scientific">Crenichthys baileyi</name>
    <name type="common">White River springfish</name>
    <dbReference type="NCBI Taxonomy" id="28760"/>
    <lineage>
        <taxon>Eukaryota</taxon>
        <taxon>Metazoa</taxon>
        <taxon>Chordata</taxon>
        <taxon>Craniata</taxon>
        <taxon>Vertebrata</taxon>
        <taxon>Euteleostomi</taxon>
        <taxon>Actinopterygii</taxon>
        <taxon>Neopterygii</taxon>
        <taxon>Teleostei</taxon>
        <taxon>Neoteleostei</taxon>
        <taxon>Acanthomorphata</taxon>
        <taxon>Ovalentaria</taxon>
        <taxon>Atherinomorphae</taxon>
        <taxon>Cyprinodontiformes</taxon>
        <taxon>Goodeidae</taxon>
        <taxon>Crenichthys</taxon>
    </lineage>
</organism>
<keyword evidence="3" id="KW-0175">Coiled coil</keyword>
<protein>
    <recommendedName>
        <fullName evidence="7">Leucine-rich repeat-containing protein 9</fullName>
    </recommendedName>
</protein>
<reference evidence="5 6" key="1">
    <citation type="submission" date="2021-06" db="EMBL/GenBank/DDBJ databases">
        <authorList>
            <person name="Palmer J.M."/>
        </authorList>
    </citation>
    <scope>NUCLEOTIDE SEQUENCE [LARGE SCALE GENOMIC DNA]</scope>
    <source>
        <strain evidence="5 6">MEX-2019</strain>
        <tissue evidence="5">Muscle</tissue>
    </source>
</reference>
<dbReference type="InterPro" id="IPR025875">
    <property type="entry name" value="Leu-rich_rpt_4"/>
</dbReference>
<dbReference type="Gene3D" id="3.90.228.10">
    <property type="match status" value="1"/>
</dbReference>
<dbReference type="Pfam" id="PF13855">
    <property type="entry name" value="LRR_8"/>
    <property type="match status" value="2"/>
</dbReference>
<feature type="compositionally biased region" description="Basic and acidic residues" evidence="4">
    <location>
        <begin position="1501"/>
        <end position="1510"/>
    </location>
</feature>
<keyword evidence="2" id="KW-0677">Repeat</keyword>
<dbReference type="PANTHER" id="PTHR46652">
    <property type="entry name" value="LEUCINE-RICH REPEAT AND IQ DOMAIN-CONTAINING PROTEIN 1-RELATED"/>
    <property type="match status" value="1"/>
</dbReference>
<dbReference type="InterPro" id="IPR001611">
    <property type="entry name" value="Leu-rich_rpt"/>
</dbReference>
<evidence type="ECO:0000313" key="6">
    <source>
        <dbReference type="Proteomes" id="UP001311232"/>
    </source>
</evidence>
<dbReference type="SUPFAM" id="SSF52058">
    <property type="entry name" value="L domain-like"/>
    <property type="match status" value="1"/>
</dbReference>
<feature type="region of interest" description="Disordered" evidence="4">
    <location>
        <begin position="1421"/>
        <end position="1510"/>
    </location>
</feature>
<dbReference type="InterPro" id="IPR050836">
    <property type="entry name" value="SDS22/Internalin_LRR"/>
</dbReference>
<dbReference type="SUPFAM" id="SSF52075">
    <property type="entry name" value="Outer arm dynein light chain 1"/>
    <property type="match status" value="2"/>
</dbReference>
<feature type="compositionally biased region" description="Basic and acidic residues" evidence="4">
    <location>
        <begin position="599"/>
        <end position="608"/>
    </location>
</feature>
<proteinExistence type="predicted"/>
<evidence type="ECO:0000256" key="2">
    <source>
        <dbReference type="ARBA" id="ARBA00022737"/>
    </source>
</evidence>
<name>A0AAV9RLM9_9TELE</name>
<feature type="coiled-coil region" evidence="3">
    <location>
        <begin position="347"/>
        <end position="374"/>
    </location>
</feature>
<comment type="caution">
    <text evidence="5">The sequence shown here is derived from an EMBL/GenBank/DDBJ whole genome shotgun (WGS) entry which is preliminary data.</text>
</comment>
<evidence type="ECO:0000256" key="4">
    <source>
        <dbReference type="SAM" id="MobiDB-lite"/>
    </source>
</evidence>
<dbReference type="Pfam" id="PF14580">
    <property type="entry name" value="LRR_9"/>
    <property type="match status" value="3"/>
</dbReference>
<feature type="compositionally biased region" description="Polar residues" evidence="4">
    <location>
        <begin position="1469"/>
        <end position="1485"/>
    </location>
</feature>
<feature type="compositionally biased region" description="Polar residues" evidence="4">
    <location>
        <begin position="1450"/>
        <end position="1461"/>
    </location>
</feature>
<feature type="compositionally biased region" description="Basic residues" evidence="4">
    <location>
        <begin position="1439"/>
        <end position="1449"/>
    </location>
</feature>
<evidence type="ECO:0008006" key="7">
    <source>
        <dbReference type="Google" id="ProtNLM"/>
    </source>
</evidence>
<sequence>MLLIDKQKKHFEEEEVVKKLCSVNGVSYEKIASEGSSISSLEIFFSGFPRMVGLSYFPNLCQLTIVDQNINQMEGLDGCPMLQELWIVQCHLTEISGLQNCNQLEKLYLYDNQIQEINNLELQGNLIVLWLNNNCITKIQGLNTMNNLRELNLSDNSIEKIGHNLDPNVNLEILNLSGNKICFFKELTQLARLPHLRELVLNDPTSGLNPVCQLCNYTTHILYHMPGLQRLDNWDVSCKQVKDAAESAVMKKLMYYNMRVRSARRNLTETQAELTERKKSLMQLPEECIRTFSHALKSLEQELSMLPHGPKSSTCKMETESGGLNDHEDALTETTDLNTDSSDPGLEDKILLKIEALRERLQRWTRRMDEVQAWYEQELLQAMEQTEYLVQFLLMELESVGNIRLEEGCSTDPWYTFCCHLLLSRFSPSDYKTLGIANIKINRVFRIHNSALRLRFEDKLHSLYASEESVAVSQNYRHQLEYLFCMADPEKSGKEQTLCVLEEGLKTTHQLKVLEGKGAVPLSNSLAVTEQPRIEFVLQQASQCHSKQTPDRIPFRHGHVIICKVFVGNSMPIRDKELGNLSRYPKLYSVYYNLDAKSRSAASDERPGSTKAPSGPESSTPRRRRWFVFDHELVLPEYIIHFEYITANREDLSCYGQGDDYPSADNAADKAALSMEPALKPQPKLLSLDKKTLLSVAGAHVLSQISELNLHGNSLSKIKEISSFSTLRHLTISFNKFTRLDDISHMPSLEVLDASFNELVTLEGLRCLGRLRQLDVSWNKLTKAREDAAVLRKHTPILLKLDTRCNAWSKPEAVRMTILGRVTTLTHLDGVMVTEEEADEALQMATVFKINQAAVLAHSRTNSERPRSLSLLSTAQLLSRLGPSPWGPGRELEPDWTAKITTLNLENQRLSKLYNLNKLVNLRWASFNHNNISKLGGLDTCLKLEELSMKNNSISSLNGLTRLPCLRNLSIDENQLSSLDGSVLDQLPGLTFLSAENNCITSLNGIKNVRSLLELYIGGNQISTSRDIYYLKGLENLVILDLYGNPIVEKLENYRTYVVYHLPSLKALDGAAVDASESENAKNMFRGRLTTDTVAEKLGHSNYKEITCLTLQSCSIRMIDLSPPELFVNLRSVNLEHNNLTSFSGLIHLPNIKALCLNYNHIESILPRPKPQAHLSNRQILYSKVHSSGYGQQSPSRPDRDSGPASSLEPLMGSLEVLHLSHNGISNIANLQLSRLTNLRALFLQGNEISQVEGLEGLHQLRELVLDRNRIKALAKNSFAAQNVLLELHIAENRIRELNHLHPLTELHKLFLDMNKLQDITELDKLDVLPSLTELSIAGNPVARNSQHRAAVVVRLSQLQVLDGIVVTLEERTRAELLSGDQYQSSQHPGAHLPTADIHLPGLLPLWPPSTTLRGISGGLHNAMLGHDTPPSSADDNHHTHRYQKHKTNVGRSIQTDTNFRQSRKTRNRLPTTGLLSDGSSTCSKQDQDHRSPPSNPLPRPSEKKKPCSQMEERVRLAGFIHQVKCIPNKWIIQL</sequence>
<feature type="region of interest" description="Disordered" evidence="4">
    <location>
        <begin position="599"/>
        <end position="621"/>
    </location>
</feature>
<dbReference type="Pfam" id="PF12799">
    <property type="entry name" value="LRR_4"/>
    <property type="match status" value="1"/>
</dbReference>
<dbReference type="SMART" id="SM00365">
    <property type="entry name" value="LRR_SD22"/>
    <property type="match status" value="16"/>
</dbReference>
<gene>
    <name evidence="5" type="ORF">CRENBAI_022980</name>
</gene>
<feature type="region of interest" description="Disordered" evidence="4">
    <location>
        <begin position="1187"/>
        <end position="1206"/>
    </location>
</feature>
<dbReference type="PROSITE" id="PS51450">
    <property type="entry name" value="LRR"/>
    <property type="match status" value="12"/>
</dbReference>
<keyword evidence="1" id="KW-0433">Leucine-rich repeat</keyword>